<sequence length="253" mass="28019">MMEQTRSALLRLAQELEGRSVGKFPPERELAARLGTSRTTVRSALDALEREGLVHRVKGRAGGAFLTSVHADAPTPENARSLCASRRLSRNLNTVMGVPQMLQEQGFQDGTRVLSARLERPSPRAAQILGVSPDRDVISLLRLRFADGDTLSLERMYLGDPGCRDLLRTHMDSVYEALRCKFGIDISATDESIELAEVSSSVSTLLGQPMPAPVLKLERIGYDQHERPVEYSVDLFRADRTRLSVSTRPGHRV</sequence>
<dbReference type="GO" id="GO:0003677">
    <property type="term" value="F:DNA binding"/>
    <property type="evidence" value="ECO:0007669"/>
    <property type="project" value="UniProtKB-KW"/>
</dbReference>
<dbReference type="GO" id="GO:0003700">
    <property type="term" value="F:DNA-binding transcription factor activity"/>
    <property type="evidence" value="ECO:0007669"/>
    <property type="project" value="InterPro"/>
</dbReference>
<dbReference type="PANTHER" id="PTHR44846:SF1">
    <property type="entry name" value="MANNOSYL-D-GLYCERATE TRANSPORT_METABOLISM SYSTEM REPRESSOR MNGR-RELATED"/>
    <property type="match status" value="1"/>
</dbReference>
<dbReference type="RefSeq" id="WP_172403418.1">
    <property type="nucleotide sequence ID" value="NZ_CP096563.1"/>
</dbReference>
<dbReference type="Pfam" id="PF07702">
    <property type="entry name" value="UTRA"/>
    <property type="match status" value="1"/>
</dbReference>
<dbReference type="Pfam" id="PF00392">
    <property type="entry name" value="GntR"/>
    <property type="match status" value="1"/>
</dbReference>
<name>A0AB38R878_RHOSG</name>
<gene>
    <name evidence="5" type="ORF">M0639_19765</name>
</gene>
<dbReference type="GO" id="GO:0045892">
    <property type="term" value="P:negative regulation of DNA-templated transcription"/>
    <property type="evidence" value="ECO:0007669"/>
    <property type="project" value="TreeGrafter"/>
</dbReference>
<evidence type="ECO:0000259" key="4">
    <source>
        <dbReference type="PROSITE" id="PS50949"/>
    </source>
</evidence>
<dbReference type="InterPro" id="IPR036388">
    <property type="entry name" value="WH-like_DNA-bd_sf"/>
</dbReference>
<dbReference type="Gene3D" id="3.40.1410.10">
    <property type="entry name" value="Chorismate lyase-like"/>
    <property type="match status" value="1"/>
</dbReference>
<dbReference type="SUPFAM" id="SSF64288">
    <property type="entry name" value="Chorismate lyase-like"/>
    <property type="match status" value="1"/>
</dbReference>
<evidence type="ECO:0000313" key="6">
    <source>
        <dbReference type="Proteomes" id="UP000831484"/>
    </source>
</evidence>
<dbReference type="Proteomes" id="UP000831484">
    <property type="component" value="Chromosome"/>
</dbReference>
<dbReference type="SMART" id="SM00345">
    <property type="entry name" value="HTH_GNTR"/>
    <property type="match status" value="1"/>
</dbReference>
<dbReference type="InterPro" id="IPR000524">
    <property type="entry name" value="Tscrpt_reg_HTH_GntR"/>
</dbReference>
<dbReference type="InterPro" id="IPR028978">
    <property type="entry name" value="Chorismate_lyase_/UTRA_dom_sf"/>
</dbReference>
<keyword evidence="3" id="KW-0804">Transcription</keyword>
<evidence type="ECO:0000256" key="1">
    <source>
        <dbReference type="ARBA" id="ARBA00023015"/>
    </source>
</evidence>
<accession>A0AB38R878</accession>
<organism evidence="5 6">
    <name type="scientific">Rhodococcus qingshengii JCM 15477</name>
    <dbReference type="NCBI Taxonomy" id="1303681"/>
    <lineage>
        <taxon>Bacteria</taxon>
        <taxon>Bacillati</taxon>
        <taxon>Actinomycetota</taxon>
        <taxon>Actinomycetes</taxon>
        <taxon>Mycobacteriales</taxon>
        <taxon>Nocardiaceae</taxon>
        <taxon>Rhodococcus</taxon>
        <taxon>Rhodococcus erythropolis group</taxon>
    </lineage>
</organism>
<dbReference type="InterPro" id="IPR036390">
    <property type="entry name" value="WH_DNA-bd_sf"/>
</dbReference>
<proteinExistence type="predicted"/>
<reference evidence="6" key="1">
    <citation type="journal article" date="2022" name="Environ. Microbiol.">
        <title>Functional analysis, diversity, and distribution of carbendazim hydrolases MheI and CbmA, responsible for the initial step in carbendazim degradation.</title>
        <authorList>
            <person name="Zhang M."/>
            <person name="Bai X."/>
            <person name="Li Q."/>
            <person name="Zhang L."/>
            <person name="Zhu Q."/>
            <person name="Gao S."/>
            <person name="Ke Z."/>
            <person name="Jiang M."/>
            <person name="Hu J."/>
            <person name="Qiu J."/>
            <person name="Hong Q."/>
        </authorList>
    </citation>
    <scope>NUCLEOTIDE SEQUENCE [LARGE SCALE GENOMIC DNA]</scope>
    <source>
        <strain evidence="6">djl-6</strain>
    </source>
</reference>
<keyword evidence="1" id="KW-0805">Transcription regulation</keyword>
<evidence type="ECO:0000313" key="5">
    <source>
        <dbReference type="EMBL" id="UPU41277.1"/>
    </source>
</evidence>
<dbReference type="InterPro" id="IPR011663">
    <property type="entry name" value="UTRA"/>
</dbReference>
<dbReference type="AlphaFoldDB" id="A0AB38R878"/>
<dbReference type="EMBL" id="CP096563">
    <property type="protein sequence ID" value="UPU41277.1"/>
    <property type="molecule type" value="Genomic_DNA"/>
</dbReference>
<dbReference type="SUPFAM" id="SSF46785">
    <property type="entry name" value="Winged helix' DNA-binding domain"/>
    <property type="match status" value="1"/>
</dbReference>
<dbReference type="PROSITE" id="PS50949">
    <property type="entry name" value="HTH_GNTR"/>
    <property type="match status" value="1"/>
</dbReference>
<dbReference type="InterPro" id="IPR050679">
    <property type="entry name" value="Bact_HTH_transcr_reg"/>
</dbReference>
<dbReference type="PANTHER" id="PTHR44846">
    <property type="entry name" value="MANNOSYL-D-GLYCERATE TRANSPORT/METABOLISM SYSTEM REPRESSOR MNGR-RELATED"/>
    <property type="match status" value="1"/>
</dbReference>
<dbReference type="Gene3D" id="1.10.10.10">
    <property type="entry name" value="Winged helix-like DNA-binding domain superfamily/Winged helix DNA-binding domain"/>
    <property type="match status" value="1"/>
</dbReference>
<evidence type="ECO:0000256" key="3">
    <source>
        <dbReference type="ARBA" id="ARBA00023163"/>
    </source>
</evidence>
<keyword evidence="2" id="KW-0238">DNA-binding</keyword>
<keyword evidence="6" id="KW-1185">Reference proteome</keyword>
<feature type="domain" description="HTH gntR-type" evidence="4">
    <location>
        <begin position="1"/>
        <end position="69"/>
    </location>
</feature>
<dbReference type="SMART" id="SM00866">
    <property type="entry name" value="UTRA"/>
    <property type="match status" value="1"/>
</dbReference>
<evidence type="ECO:0000256" key="2">
    <source>
        <dbReference type="ARBA" id="ARBA00023125"/>
    </source>
</evidence>
<protein>
    <submittedName>
        <fullName evidence="5">GntR family transcriptional regulator</fullName>
    </submittedName>
</protein>
<dbReference type="PRINTS" id="PR00035">
    <property type="entry name" value="HTHGNTR"/>
</dbReference>